<keyword evidence="4" id="KW-1185">Reference proteome</keyword>
<reference evidence="3 4" key="2">
    <citation type="submission" date="2018-11" db="EMBL/GenBank/DDBJ databases">
        <authorList>
            <consortium name="Pathogen Informatics"/>
        </authorList>
    </citation>
    <scope>NUCLEOTIDE SEQUENCE [LARGE SCALE GENOMIC DNA]</scope>
</reference>
<accession>A0A158RD36</accession>
<feature type="region of interest" description="Disordered" evidence="1">
    <location>
        <begin position="312"/>
        <end position="401"/>
    </location>
</feature>
<name>A0A158RD36_THECL</name>
<feature type="compositionally biased region" description="Basic residues" evidence="1">
    <location>
        <begin position="363"/>
        <end position="375"/>
    </location>
</feature>
<evidence type="ECO:0000256" key="1">
    <source>
        <dbReference type="SAM" id="MobiDB-lite"/>
    </source>
</evidence>
<dbReference type="AlphaFoldDB" id="A0A158RD36"/>
<dbReference type="OMA" id="PLKPLCY"/>
<dbReference type="OrthoDB" id="5838988at2759"/>
<dbReference type="STRING" id="103827.A0A158RD36"/>
<dbReference type="EMBL" id="UYYF01004934">
    <property type="protein sequence ID" value="VDN07649.1"/>
    <property type="molecule type" value="Genomic_DNA"/>
</dbReference>
<gene>
    <name evidence="3" type="ORF">TCLT_LOCUS9980</name>
</gene>
<feature type="domain" description="Putative zinc-finger" evidence="2">
    <location>
        <begin position="712"/>
        <end position="730"/>
    </location>
</feature>
<dbReference type="GO" id="GO:0000178">
    <property type="term" value="C:exosome (RNase complex)"/>
    <property type="evidence" value="ECO:0007669"/>
    <property type="project" value="TreeGrafter"/>
</dbReference>
<sequence length="830" mass="95094">MTSNNIFANSNPLEDGEIEDDQDEFHKDASLWEFFENLKLPASHQDERKHGKDRVIHEVQNTLTEPAKLPSSSYVVENLEENNKNAHLSFFDINKSSTMPQSINYEPEEGEIDDNIDFISTTHVVPKNNDTCEQFSLQQSWTPFKQNPFPDDKSTRNNVVQSGKNNHILHQLPTPLKITVPSDNRNDRSHWMIDNQQKVIAPADDSHAISSTGKRPSYTFEEQLHRLRLRVEERKFSRKAESVVDNYDQVTMDVTESGRGSRSQSSPTTLPIINTSKVQICTEVLSSDNEEDVDQLRAALLKQIMQRKSGLKLSPLKSSPEDGELSTEKSEVIDGTMERASSGYQIGRRSSKKLIPSTGQSRKSLKIRKSHRKNNRCSSDSDEVCSANHRSSLTKRKKDSLRDGNCKRLRYQSREELGDESQSVSRRAKDWEQMVNHEKKFLEEIEMKLKRCNDQKSIMKKMRNDLLEKASCYARKLGIVEAEIQVLRCSQEKVKGRLFYSQKKLEKTLFGAGYKERRKEFEREPNKRLVRTVEGMESISEDEIIEEPHSVIQNTESVKGTRISTQSPGHSGSLTTIMTTDSSHDQEDYVSGPTSSDEARLSETDVSQETDVIELSDSSKSMSGVVTALRELVWEQLSSQFVVENVNVDHSNGREQNIAETKNNMKLSEKDRKELLDNPLFMFKGYRICSSFPYHLIAHRALSNKLDPFKPLCFYELSGKCADTACSLQHEKNYLMSDEELICSILAHYPNLCPPEMMFVEYARHLLKEQQSTSVGAIIKNMLQSIPETEREIRVCRLTTTSLEFHSEACQGSFLPRFFRNIVFYHEQIR</sequence>
<dbReference type="PANTHER" id="PTHR21563">
    <property type="entry name" value="ZINC FINGER C3H1 DOMAIN-CONTAINING PROTEIN"/>
    <property type="match status" value="1"/>
</dbReference>
<dbReference type="Pfam" id="PF10650">
    <property type="entry name" value="zf-C3H1"/>
    <property type="match status" value="1"/>
</dbReference>
<reference evidence="5" key="1">
    <citation type="submission" date="2016-04" db="UniProtKB">
        <authorList>
            <consortium name="WormBaseParasite"/>
        </authorList>
    </citation>
    <scope>IDENTIFICATION</scope>
</reference>
<evidence type="ECO:0000259" key="2">
    <source>
        <dbReference type="Pfam" id="PF10650"/>
    </source>
</evidence>
<evidence type="ECO:0000313" key="4">
    <source>
        <dbReference type="Proteomes" id="UP000276776"/>
    </source>
</evidence>
<organism evidence="5">
    <name type="scientific">Thelazia callipaeda</name>
    <name type="common">Oriental eyeworm</name>
    <name type="synonym">Parasitic nematode</name>
    <dbReference type="NCBI Taxonomy" id="103827"/>
    <lineage>
        <taxon>Eukaryota</taxon>
        <taxon>Metazoa</taxon>
        <taxon>Ecdysozoa</taxon>
        <taxon>Nematoda</taxon>
        <taxon>Chromadorea</taxon>
        <taxon>Rhabditida</taxon>
        <taxon>Spirurina</taxon>
        <taxon>Spiruromorpha</taxon>
        <taxon>Thelazioidea</taxon>
        <taxon>Thelaziidae</taxon>
        <taxon>Thelazia</taxon>
    </lineage>
</organism>
<dbReference type="InterPro" id="IPR039278">
    <property type="entry name" value="Red1"/>
</dbReference>
<dbReference type="InterPro" id="IPR019607">
    <property type="entry name" value="Putative_zinc-finger_domain"/>
</dbReference>
<evidence type="ECO:0000313" key="5">
    <source>
        <dbReference type="WBParaSite" id="TCLT_0000999101-mRNA-1"/>
    </source>
</evidence>
<dbReference type="WBParaSite" id="TCLT_0000999101-mRNA-1">
    <property type="protein sequence ID" value="TCLT_0000999101-mRNA-1"/>
    <property type="gene ID" value="TCLT_0000999101"/>
</dbReference>
<dbReference type="Proteomes" id="UP000276776">
    <property type="component" value="Unassembled WGS sequence"/>
</dbReference>
<dbReference type="PANTHER" id="PTHR21563:SF3">
    <property type="entry name" value="ZINC FINGER C3H1 DOMAIN-CONTAINING PROTEIN"/>
    <property type="match status" value="1"/>
</dbReference>
<feature type="region of interest" description="Disordered" evidence="1">
    <location>
        <begin position="581"/>
        <end position="615"/>
    </location>
</feature>
<dbReference type="GO" id="GO:0005634">
    <property type="term" value="C:nucleus"/>
    <property type="evidence" value="ECO:0007669"/>
    <property type="project" value="TreeGrafter"/>
</dbReference>
<proteinExistence type="predicted"/>
<evidence type="ECO:0000313" key="3">
    <source>
        <dbReference type="EMBL" id="VDN07649.1"/>
    </source>
</evidence>
<protein>
    <submittedName>
        <fullName evidence="5">Zf-C3H1 domain-containing protein</fullName>
    </submittedName>
</protein>